<evidence type="ECO:0000256" key="8">
    <source>
        <dbReference type="RuleBase" id="RU003862"/>
    </source>
</evidence>
<evidence type="ECO:0000256" key="7">
    <source>
        <dbReference type="ARBA" id="ARBA00048628"/>
    </source>
</evidence>
<comment type="similarity">
    <text evidence="3 8">Belongs to the methylenetetrahydrofolate reductase family.</text>
</comment>
<dbReference type="SUPFAM" id="SSF51730">
    <property type="entry name" value="FAD-linked oxidoreductase"/>
    <property type="match status" value="1"/>
</dbReference>
<dbReference type="RefSeq" id="WP_236118400.1">
    <property type="nucleotide sequence ID" value="NZ_JAKGSI010000002.1"/>
</dbReference>
<proteinExistence type="inferred from homology"/>
<comment type="cofactor">
    <cofactor evidence="1 8">
        <name>FAD</name>
        <dbReference type="ChEBI" id="CHEBI:57692"/>
    </cofactor>
</comment>
<dbReference type="Gene3D" id="3.20.20.220">
    <property type="match status" value="1"/>
</dbReference>
<dbReference type="EMBL" id="JAKGSI010000002">
    <property type="protein sequence ID" value="MCF4006613.1"/>
    <property type="molecule type" value="Genomic_DNA"/>
</dbReference>
<organism evidence="9 10">
    <name type="scientific">Corynebacterium uropygiale</name>
    <dbReference type="NCBI Taxonomy" id="1775911"/>
    <lineage>
        <taxon>Bacteria</taxon>
        <taxon>Bacillati</taxon>
        <taxon>Actinomycetota</taxon>
        <taxon>Actinomycetes</taxon>
        <taxon>Mycobacteriales</taxon>
        <taxon>Corynebacteriaceae</taxon>
        <taxon>Corynebacterium</taxon>
    </lineage>
</organism>
<accession>A0A9X1QRV4</accession>
<dbReference type="Proteomes" id="UP001139336">
    <property type="component" value="Unassembled WGS sequence"/>
</dbReference>
<dbReference type="GO" id="GO:0106312">
    <property type="term" value="F:methylenetetrahydrofolate reductase (NADH) activity"/>
    <property type="evidence" value="ECO:0007669"/>
    <property type="project" value="UniProtKB-EC"/>
</dbReference>
<evidence type="ECO:0000313" key="10">
    <source>
        <dbReference type="Proteomes" id="UP001139336"/>
    </source>
</evidence>
<protein>
    <recommendedName>
        <fullName evidence="8">Methylenetetrahydrofolate reductase</fullName>
    </recommendedName>
</protein>
<dbReference type="GO" id="GO:0009086">
    <property type="term" value="P:methionine biosynthetic process"/>
    <property type="evidence" value="ECO:0007669"/>
    <property type="project" value="TreeGrafter"/>
</dbReference>
<keyword evidence="5 8" id="KW-0274">FAD</keyword>
<dbReference type="GO" id="GO:0035999">
    <property type="term" value="P:tetrahydrofolate interconversion"/>
    <property type="evidence" value="ECO:0007669"/>
    <property type="project" value="TreeGrafter"/>
</dbReference>
<evidence type="ECO:0000256" key="1">
    <source>
        <dbReference type="ARBA" id="ARBA00001974"/>
    </source>
</evidence>
<sequence length="343" mass="37062">MSTAHLYEGYRPGIPSPHPTVSYELYPPRATSRASSVWTGIDRLIDSAPDFVSVTFGAGGSSADSRDRSIQVLMEVLDKRRGLPAVAHLTCLGSSRGEMSMIIRLLLRAGIRDFLALRGDPPAGGVQRQNDVPTMQRAVELVRLIREIEAEELGGKGKEDRVSIAVAAYPASTGKARANDIAALLEKERAGADYAISQVFYDPREYDSMVRELALAGGRIPIIPGILPLNDLKRLRALERLAGVPVPQRLVDIHANPDAESRVRESLRATVELVAGVLEAGAPGIHLYTFNRPRPVLDVLAYLRGGGYLTRSGTQGGTPRHPLPPDVDVDLVGLALHRLTPGL</sequence>
<dbReference type="PANTHER" id="PTHR45754">
    <property type="entry name" value="METHYLENETETRAHYDROFOLATE REDUCTASE"/>
    <property type="match status" value="1"/>
</dbReference>
<dbReference type="Pfam" id="PF02219">
    <property type="entry name" value="MTHFR"/>
    <property type="match status" value="1"/>
</dbReference>
<evidence type="ECO:0000256" key="5">
    <source>
        <dbReference type="ARBA" id="ARBA00022827"/>
    </source>
</evidence>
<evidence type="ECO:0000256" key="6">
    <source>
        <dbReference type="ARBA" id="ARBA00023002"/>
    </source>
</evidence>
<name>A0A9X1QRV4_9CORY</name>
<keyword evidence="6 8" id="KW-0560">Oxidoreductase</keyword>
<dbReference type="GO" id="GO:0005829">
    <property type="term" value="C:cytosol"/>
    <property type="evidence" value="ECO:0007669"/>
    <property type="project" value="TreeGrafter"/>
</dbReference>
<comment type="catalytic activity">
    <reaction evidence="7">
        <text>(6S)-5-methyl-5,6,7,8-tetrahydrofolate + NAD(+) = (6R)-5,10-methylene-5,6,7,8-tetrahydrofolate + NADH + H(+)</text>
        <dbReference type="Rhea" id="RHEA:19821"/>
        <dbReference type="ChEBI" id="CHEBI:15378"/>
        <dbReference type="ChEBI" id="CHEBI:15636"/>
        <dbReference type="ChEBI" id="CHEBI:18608"/>
        <dbReference type="ChEBI" id="CHEBI:57540"/>
        <dbReference type="ChEBI" id="CHEBI:57945"/>
        <dbReference type="EC" id="1.5.1.54"/>
    </reaction>
    <physiologicalReaction direction="right-to-left" evidence="7">
        <dbReference type="Rhea" id="RHEA:19823"/>
    </physiologicalReaction>
</comment>
<evidence type="ECO:0000313" key="9">
    <source>
        <dbReference type="EMBL" id="MCF4006613.1"/>
    </source>
</evidence>
<dbReference type="GO" id="GO:0071949">
    <property type="term" value="F:FAD binding"/>
    <property type="evidence" value="ECO:0007669"/>
    <property type="project" value="TreeGrafter"/>
</dbReference>
<reference evidence="9" key="1">
    <citation type="submission" date="2022-01" db="EMBL/GenBank/DDBJ databases">
        <title>Corynebacterium sp. nov isolated from isolated from the feces of the greater white-fronted geese (Anser albifrons) at Poyang Lake, PR China.</title>
        <authorList>
            <person name="Liu Q."/>
        </authorList>
    </citation>
    <scope>NUCLEOTIDE SEQUENCE</scope>
    <source>
        <strain evidence="9">JCM 32435</strain>
    </source>
</reference>
<keyword evidence="10" id="KW-1185">Reference proteome</keyword>
<evidence type="ECO:0000256" key="4">
    <source>
        <dbReference type="ARBA" id="ARBA00022630"/>
    </source>
</evidence>
<comment type="pathway">
    <text evidence="2 8">One-carbon metabolism; tetrahydrofolate interconversion.</text>
</comment>
<comment type="caution">
    <text evidence="9">The sequence shown here is derived from an EMBL/GenBank/DDBJ whole genome shotgun (WGS) entry which is preliminary data.</text>
</comment>
<dbReference type="PANTHER" id="PTHR45754:SF3">
    <property type="entry name" value="METHYLENETETRAHYDROFOLATE REDUCTASE (NADPH)"/>
    <property type="match status" value="1"/>
</dbReference>
<evidence type="ECO:0000256" key="2">
    <source>
        <dbReference type="ARBA" id="ARBA00004777"/>
    </source>
</evidence>
<gene>
    <name evidence="9" type="ORF">L1O03_05395</name>
</gene>
<dbReference type="AlphaFoldDB" id="A0A9X1QRV4"/>
<keyword evidence="4 8" id="KW-0285">Flavoprotein</keyword>
<evidence type="ECO:0000256" key="3">
    <source>
        <dbReference type="ARBA" id="ARBA00006743"/>
    </source>
</evidence>
<dbReference type="CDD" id="cd00537">
    <property type="entry name" value="MTHFR"/>
    <property type="match status" value="1"/>
</dbReference>
<dbReference type="InterPro" id="IPR029041">
    <property type="entry name" value="FAD-linked_oxidoreductase-like"/>
</dbReference>
<dbReference type="InterPro" id="IPR003171">
    <property type="entry name" value="Mehydrof_redctse-like"/>
</dbReference>